<evidence type="ECO:0000313" key="3">
    <source>
        <dbReference type="Proteomes" id="UP000054549"/>
    </source>
</evidence>
<sequence length="74" mass="7594">MPIPTGVVLGGGETALYAEYKNSTRVDGEEGGGNAGTRVDGEEGGGNAGTRGKWVVAKMFHEEAGMRGHEGSGW</sequence>
<keyword evidence="3" id="KW-1185">Reference proteome</keyword>
<gene>
    <name evidence="2" type="ORF">M378DRAFT_6242</name>
</gene>
<proteinExistence type="predicted"/>
<dbReference type="Proteomes" id="UP000054549">
    <property type="component" value="Unassembled WGS sequence"/>
</dbReference>
<dbReference type="EMBL" id="KN818222">
    <property type="protein sequence ID" value="KIL71515.1"/>
    <property type="molecule type" value="Genomic_DNA"/>
</dbReference>
<accession>A0A0C2T6C9</accession>
<dbReference type="HOGENOM" id="CLU_2687256_0_0_1"/>
<name>A0A0C2T6C9_AMAMK</name>
<organism evidence="2 3">
    <name type="scientific">Amanita muscaria (strain Koide BX008)</name>
    <dbReference type="NCBI Taxonomy" id="946122"/>
    <lineage>
        <taxon>Eukaryota</taxon>
        <taxon>Fungi</taxon>
        <taxon>Dikarya</taxon>
        <taxon>Basidiomycota</taxon>
        <taxon>Agaricomycotina</taxon>
        <taxon>Agaricomycetes</taxon>
        <taxon>Agaricomycetidae</taxon>
        <taxon>Agaricales</taxon>
        <taxon>Pluteineae</taxon>
        <taxon>Amanitaceae</taxon>
        <taxon>Amanita</taxon>
    </lineage>
</organism>
<protein>
    <submittedName>
        <fullName evidence="2">Uncharacterized protein</fullName>
    </submittedName>
</protein>
<feature type="region of interest" description="Disordered" evidence="1">
    <location>
        <begin position="25"/>
        <end position="51"/>
    </location>
</feature>
<evidence type="ECO:0000313" key="2">
    <source>
        <dbReference type="EMBL" id="KIL71515.1"/>
    </source>
</evidence>
<dbReference type="AlphaFoldDB" id="A0A0C2T6C9"/>
<reference evidence="2 3" key="1">
    <citation type="submission" date="2014-04" db="EMBL/GenBank/DDBJ databases">
        <title>Evolutionary Origins and Diversification of the Mycorrhizal Mutualists.</title>
        <authorList>
            <consortium name="DOE Joint Genome Institute"/>
            <consortium name="Mycorrhizal Genomics Consortium"/>
            <person name="Kohler A."/>
            <person name="Kuo A."/>
            <person name="Nagy L.G."/>
            <person name="Floudas D."/>
            <person name="Copeland A."/>
            <person name="Barry K.W."/>
            <person name="Cichocki N."/>
            <person name="Veneault-Fourrey C."/>
            <person name="LaButti K."/>
            <person name="Lindquist E.A."/>
            <person name="Lipzen A."/>
            <person name="Lundell T."/>
            <person name="Morin E."/>
            <person name="Murat C."/>
            <person name="Riley R."/>
            <person name="Ohm R."/>
            <person name="Sun H."/>
            <person name="Tunlid A."/>
            <person name="Henrissat B."/>
            <person name="Grigoriev I.V."/>
            <person name="Hibbett D.S."/>
            <person name="Martin F."/>
        </authorList>
    </citation>
    <scope>NUCLEOTIDE SEQUENCE [LARGE SCALE GENOMIC DNA]</scope>
    <source>
        <strain evidence="2 3">Koide BX008</strain>
    </source>
</reference>
<evidence type="ECO:0000256" key="1">
    <source>
        <dbReference type="SAM" id="MobiDB-lite"/>
    </source>
</evidence>
<dbReference type="InParanoid" id="A0A0C2T6C9"/>